<dbReference type="Proteomes" id="UP001206572">
    <property type="component" value="Unassembled WGS sequence"/>
</dbReference>
<dbReference type="RefSeq" id="WP_258827489.1">
    <property type="nucleotide sequence ID" value="NZ_JANUHA010000005.1"/>
</dbReference>
<evidence type="ECO:0000313" key="3">
    <source>
        <dbReference type="EMBL" id="MCS0596445.1"/>
    </source>
</evidence>
<dbReference type="InterPro" id="IPR035965">
    <property type="entry name" value="PAS-like_dom_sf"/>
</dbReference>
<accession>A0ABT2AK98</accession>
<dbReference type="SMART" id="SM00091">
    <property type="entry name" value="PAS"/>
    <property type="match status" value="2"/>
</dbReference>
<dbReference type="InterPro" id="IPR025847">
    <property type="entry name" value="MEDS_domain"/>
</dbReference>
<dbReference type="Gene3D" id="3.30.450.20">
    <property type="entry name" value="PAS domain"/>
    <property type="match status" value="2"/>
</dbReference>
<dbReference type="PROSITE" id="PS50112">
    <property type="entry name" value="PAS"/>
    <property type="match status" value="1"/>
</dbReference>
<dbReference type="Pfam" id="PF14417">
    <property type="entry name" value="MEDS"/>
    <property type="match status" value="1"/>
</dbReference>
<keyword evidence="4" id="KW-1185">Reference proteome</keyword>
<dbReference type="Pfam" id="PF08448">
    <property type="entry name" value="PAS_4"/>
    <property type="match status" value="2"/>
</dbReference>
<dbReference type="SUPFAM" id="SSF55785">
    <property type="entry name" value="PYP-like sensor domain (PAS domain)"/>
    <property type="match status" value="2"/>
</dbReference>
<dbReference type="PANTHER" id="PTHR44757:SF2">
    <property type="entry name" value="BIOFILM ARCHITECTURE MAINTENANCE PROTEIN MBAA"/>
    <property type="match status" value="1"/>
</dbReference>
<proteinExistence type="predicted"/>
<gene>
    <name evidence="3" type="ORF">NX780_08785</name>
</gene>
<feature type="region of interest" description="Disordered" evidence="1">
    <location>
        <begin position="438"/>
        <end position="463"/>
    </location>
</feature>
<dbReference type="InterPro" id="IPR052155">
    <property type="entry name" value="Biofilm_reg_signaling"/>
</dbReference>
<feature type="domain" description="PAS" evidence="2">
    <location>
        <begin position="217"/>
        <end position="241"/>
    </location>
</feature>
<dbReference type="PANTHER" id="PTHR44757">
    <property type="entry name" value="DIGUANYLATE CYCLASE DGCP"/>
    <property type="match status" value="1"/>
</dbReference>
<dbReference type="InterPro" id="IPR000014">
    <property type="entry name" value="PAS"/>
</dbReference>
<dbReference type="NCBIfam" id="TIGR00229">
    <property type="entry name" value="sensory_box"/>
    <property type="match status" value="1"/>
</dbReference>
<evidence type="ECO:0000313" key="4">
    <source>
        <dbReference type="Proteomes" id="UP001206572"/>
    </source>
</evidence>
<dbReference type="EMBL" id="JANUHA010000005">
    <property type="protein sequence ID" value="MCS0596445.1"/>
    <property type="molecule type" value="Genomic_DNA"/>
</dbReference>
<evidence type="ECO:0000259" key="2">
    <source>
        <dbReference type="PROSITE" id="PS50112"/>
    </source>
</evidence>
<protein>
    <submittedName>
        <fullName evidence="3">PAS domain-containing protein</fullName>
    </submittedName>
</protein>
<reference evidence="3 4" key="1">
    <citation type="submission" date="2022-08" db="EMBL/GenBank/DDBJ databases">
        <title>Reclassification of Massilia species as members of the genera Telluria, Duganella, Pseudoduganella, Mokoshia gen. nov. and Zemynaea gen. nov. using orthogonal and non-orthogonal genome-based approaches.</title>
        <authorList>
            <person name="Bowman J.P."/>
        </authorList>
    </citation>
    <scope>NUCLEOTIDE SEQUENCE [LARGE SCALE GENOMIC DNA]</scope>
    <source>
        <strain evidence="3 4">JCM 31661</strain>
    </source>
</reference>
<sequence>MDIDNRSALPDGDVSHTVRFYADEAALMAEVAGFVDTALAAGGAGIVIATPAHCADVWRLLANPGRVRFLDAEQTLADLLLDGWPDEARFRAVFAPLLESAAGRGPVHVFGEMAALLCGQGRYQAALRLEQLLNGLGADYRFAQFCAYPWRLFPDAAQAQVFEDICAEHGRACGSTVHGADHDLTGRSLAGARREQKTVAPVGAGAAAEGLHHVAPDGTILWANRAELQMLGYRWEEYVGRHIANFHADAELVDLILDTMLSGGVLADQPARLRCKNGAIRHVQMRSSNFFEDGKLRYSVCITRDDTERNESAAASAQRDSLLLEAPVAVALLMAPDLRFRLANRHFCELFGQRELVGKRLVEALPQLRHGTLEAALEHVFESGHSYCDEALALVLPDAGGMPLERFFKINLEAVYNDGGERHGVMAVAVDVTQARRRRAGGRQAPPVRTAACQGGRPGAGAQ</sequence>
<evidence type="ECO:0000256" key="1">
    <source>
        <dbReference type="SAM" id="MobiDB-lite"/>
    </source>
</evidence>
<organism evidence="3 4">
    <name type="scientific">Massilia agri</name>
    <dbReference type="NCBI Taxonomy" id="1886785"/>
    <lineage>
        <taxon>Bacteria</taxon>
        <taxon>Pseudomonadati</taxon>
        <taxon>Pseudomonadota</taxon>
        <taxon>Betaproteobacteria</taxon>
        <taxon>Burkholderiales</taxon>
        <taxon>Oxalobacteraceae</taxon>
        <taxon>Telluria group</taxon>
        <taxon>Massilia</taxon>
    </lineage>
</organism>
<dbReference type="CDD" id="cd00130">
    <property type="entry name" value="PAS"/>
    <property type="match status" value="2"/>
</dbReference>
<name>A0ABT2AK98_9BURK</name>
<dbReference type="InterPro" id="IPR013656">
    <property type="entry name" value="PAS_4"/>
</dbReference>
<comment type="caution">
    <text evidence="3">The sequence shown here is derived from an EMBL/GenBank/DDBJ whole genome shotgun (WGS) entry which is preliminary data.</text>
</comment>